<dbReference type="RefSeq" id="WP_167970344.1">
    <property type="nucleotide sequence ID" value="NZ_BHZG01000157.1"/>
</dbReference>
<evidence type="ECO:0000313" key="2">
    <source>
        <dbReference type="Proteomes" id="UP000578686"/>
    </source>
</evidence>
<proteinExistence type="predicted"/>
<organism evidence="1 2">
    <name type="scientific">Streptomyces lonarensis</name>
    <dbReference type="NCBI Taxonomy" id="700599"/>
    <lineage>
        <taxon>Bacteria</taxon>
        <taxon>Bacillati</taxon>
        <taxon>Actinomycetota</taxon>
        <taxon>Actinomycetes</taxon>
        <taxon>Kitasatosporales</taxon>
        <taxon>Streptomycetaceae</taxon>
        <taxon>Streptomyces</taxon>
    </lineage>
</organism>
<dbReference type="AlphaFoldDB" id="A0A7X6HZ69"/>
<sequence length="61" mass="6575">MGDCHADDDGNEAVPIPDEAPSAAAEAELPRADVEPLEELCRRSAALRQSVYAHMKELGKQ</sequence>
<keyword evidence="2" id="KW-1185">Reference proteome</keyword>
<gene>
    <name evidence="1" type="ORF">HCN56_12320</name>
</gene>
<dbReference type="EMBL" id="JAAVJD010000078">
    <property type="protein sequence ID" value="NJQ06346.1"/>
    <property type="molecule type" value="Genomic_DNA"/>
</dbReference>
<accession>A0A7X6HZ69</accession>
<protein>
    <submittedName>
        <fullName evidence="1">Uncharacterized protein</fullName>
    </submittedName>
</protein>
<dbReference type="Proteomes" id="UP000578686">
    <property type="component" value="Unassembled WGS sequence"/>
</dbReference>
<name>A0A7X6HZ69_9ACTN</name>
<comment type="caution">
    <text evidence="1">The sequence shown here is derived from an EMBL/GenBank/DDBJ whole genome shotgun (WGS) entry which is preliminary data.</text>
</comment>
<evidence type="ECO:0000313" key="1">
    <source>
        <dbReference type="EMBL" id="NJQ06346.1"/>
    </source>
</evidence>
<reference evidence="1 2" key="1">
    <citation type="submission" date="2020-03" db="EMBL/GenBank/DDBJ databases">
        <title>Draft genome of Streptomyces sp. ventii, isolated from the Axial Seamount in the Pacific Ocean, and resequencing of the two type strains Streptomyces lonarensis strain NCL 716 and Streptomyces bohaiensis strain 11A07.</title>
        <authorList>
            <person name="Loughran R.M."/>
            <person name="Pfannmuller K.M."/>
            <person name="Wasson B.J."/>
            <person name="Deadmond M.C."/>
            <person name="Paddock B.E."/>
            <person name="Koyack M.J."/>
            <person name="Gallegos D.A."/>
            <person name="Mitchell E.A."/>
            <person name="Ushijima B."/>
            <person name="Saw J.H."/>
            <person name="Mcphail K.L."/>
            <person name="Videau P."/>
        </authorList>
    </citation>
    <scope>NUCLEOTIDE SEQUENCE [LARGE SCALE GENOMIC DNA]</scope>
    <source>
        <strain evidence="1 2">NCL716</strain>
    </source>
</reference>